<reference evidence="2" key="1">
    <citation type="journal article" date="2019" name="Int. J. Syst. Evol. Microbiol.">
        <title>The Global Catalogue of Microorganisms (GCM) 10K type strain sequencing project: providing services to taxonomists for standard genome sequencing and annotation.</title>
        <authorList>
            <consortium name="The Broad Institute Genomics Platform"/>
            <consortium name="The Broad Institute Genome Sequencing Center for Infectious Disease"/>
            <person name="Wu L."/>
            <person name="Ma J."/>
        </authorList>
    </citation>
    <scope>NUCLEOTIDE SEQUENCE [LARGE SCALE GENOMIC DNA]</scope>
    <source>
        <strain evidence="2">NBRC 104970</strain>
    </source>
</reference>
<proteinExistence type="predicted"/>
<organism evidence="1 2">
    <name type="scientific">Chitiniphilus shinanonensis</name>
    <dbReference type="NCBI Taxonomy" id="553088"/>
    <lineage>
        <taxon>Bacteria</taxon>
        <taxon>Pseudomonadati</taxon>
        <taxon>Pseudomonadota</taxon>
        <taxon>Betaproteobacteria</taxon>
        <taxon>Neisseriales</taxon>
        <taxon>Chitinibacteraceae</taxon>
        <taxon>Chitiniphilus</taxon>
    </lineage>
</organism>
<gene>
    <name evidence="1" type="ORF">GCM10007860_33820</name>
</gene>
<evidence type="ECO:0000313" key="2">
    <source>
        <dbReference type="Proteomes" id="UP001156836"/>
    </source>
</evidence>
<accession>A0ABQ6BXT5</accession>
<dbReference type="EMBL" id="BSOZ01000105">
    <property type="protein sequence ID" value="GLS06212.1"/>
    <property type="molecule type" value="Genomic_DNA"/>
</dbReference>
<name>A0ABQ6BXT5_9NEIS</name>
<keyword evidence="2" id="KW-1185">Reference proteome</keyword>
<sequence>MMHDVPCDRQRSGLRRPAWWLVLASACRKTTPELEFEFLATTREARWLYGKEVANHLEQVVWPKICAMNAIDMALTSSTEKAKEIGEGKEALKKWLYSQLEEIDELFSSHLSISH</sequence>
<evidence type="ECO:0000313" key="1">
    <source>
        <dbReference type="EMBL" id="GLS06212.1"/>
    </source>
</evidence>
<comment type="caution">
    <text evidence="1">The sequence shown here is derived from an EMBL/GenBank/DDBJ whole genome shotgun (WGS) entry which is preliminary data.</text>
</comment>
<protein>
    <submittedName>
        <fullName evidence="1">Uncharacterized protein</fullName>
    </submittedName>
</protein>
<dbReference type="RefSeq" id="WP_026262842.1">
    <property type="nucleotide sequence ID" value="NZ_BSOZ01000105.1"/>
</dbReference>
<dbReference type="Proteomes" id="UP001156836">
    <property type="component" value="Unassembled WGS sequence"/>
</dbReference>